<dbReference type="OrthoDB" id="3863715at2759"/>
<keyword evidence="2" id="KW-1185">Reference proteome</keyword>
<protein>
    <recommendedName>
        <fullName evidence="3">GIY-YIG domain-containing protein</fullName>
    </recommendedName>
</protein>
<evidence type="ECO:0000313" key="2">
    <source>
        <dbReference type="Proteomes" id="UP000265703"/>
    </source>
</evidence>
<dbReference type="AlphaFoldDB" id="A0A397TP30"/>
<gene>
    <name evidence="1" type="ORF">C1645_747617</name>
</gene>
<dbReference type="SUPFAM" id="SSF82771">
    <property type="entry name" value="GIY-YIG endonuclease"/>
    <property type="match status" value="1"/>
</dbReference>
<sequence length="141" mass="16715">MIIVYVLECSDGKYYVGKTSRSINIEHCNGSGSEWTRIYRPIRIVENEQTDDNAYSVLNKTLDYMSKYGIDSVRSDRYSEVYLSIEEKKNIKQLLLHKNDSCYDQHHEDEEHQCYRCGGSDPDKCDDYHVYEYYDYSDKND</sequence>
<dbReference type="EMBL" id="QKYT01000006">
    <property type="protein sequence ID" value="RIA99199.1"/>
    <property type="molecule type" value="Genomic_DNA"/>
</dbReference>
<name>A0A397TP30_9GLOM</name>
<reference evidence="1 2" key="1">
    <citation type="submission" date="2018-06" db="EMBL/GenBank/DDBJ databases">
        <title>Comparative genomics reveals the genomic features of Rhizophagus irregularis, R. cerebriforme, R. diaphanum and Gigaspora rosea, and their symbiotic lifestyle signature.</title>
        <authorList>
            <person name="Morin E."/>
            <person name="San Clemente H."/>
            <person name="Chen E.C.H."/>
            <person name="De La Providencia I."/>
            <person name="Hainaut M."/>
            <person name="Kuo A."/>
            <person name="Kohler A."/>
            <person name="Murat C."/>
            <person name="Tang N."/>
            <person name="Roy S."/>
            <person name="Loubradou J."/>
            <person name="Henrissat B."/>
            <person name="Grigoriev I.V."/>
            <person name="Corradi N."/>
            <person name="Roux C."/>
            <person name="Martin F.M."/>
        </authorList>
    </citation>
    <scope>NUCLEOTIDE SEQUENCE [LARGE SCALE GENOMIC DNA]</scope>
    <source>
        <strain evidence="1 2">DAOM 227022</strain>
    </source>
</reference>
<dbReference type="Proteomes" id="UP000265703">
    <property type="component" value="Unassembled WGS sequence"/>
</dbReference>
<accession>A0A397TP30</accession>
<dbReference type="Gene3D" id="3.40.1440.10">
    <property type="entry name" value="GIY-YIG endonuclease"/>
    <property type="match status" value="1"/>
</dbReference>
<evidence type="ECO:0000313" key="1">
    <source>
        <dbReference type="EMBL" id="RIA99199.1"/>
    </source>
</evidence>
<evidence type="ECO:0008006" key="3">
    <source>
        <dbReference type="Google" id="ProtNLM"/>
    </source>
</evidence>
<dbReference type="InterPro" id="IPR035901">
    <property type="entry name" value="GIY-YIG_endonuc_sf"/>
</dbReference>
<comment type="caution">
    <text evidence="1">The sequence shown here is derived from an EMBL/GenBank/DDBJ whole genome shotgun (WGS) entry which is preliminary data.</text>
</comment>
<organism evidence="1 2">
    <name type="scientific">Glomus cerebriforme</name>
    <dbReference type="NCBI Taxonomy" id="658196"/>
    <lineage>
        <taxon>Eukaryota</taxon>
        <taxon>Fungi</taxon>
        <taxon>Fungi incertae sedis</taxon>
        <taxon>Mucoromycota</taxon>
        <taxon>Glomeromycotina</taxon>
        <taxon>Glomeromycetes</taxon>
        <taxon>Glomerales</taxon>
        <taxon>Glomeraceae</taxon>
        <taxon>Glomus</taxon>
    </lineage>
</organism>
<proteinExistence type="predicted"/>